<sequence length="43" mass="4377">MAFIGLFVGLFALLGLGISSTVLLANSGVGSGYGTPPLKIFNY</sequence>
<dbReference type="EMBL" id="BIMN01000005">
    <property type="protein sequence ID" value="GCE63880.1"/>
    <property type="molecule type" value="Genomic_DNA"/>
</dbReference>
<protein>
    <submittedName>
        <fullName evidence="1">Uncharacterized protein</fullName>
    </submittedName>
</protein>
<name>A0A478FV07_9MOLU</name>
<reference evidence="1 2" key="1">
    <citation type="submission" date="2019-01" db="EMBL/GenBank/DDBJ databases">
        <title>Draft genome sequences of Candidatus Mycoplasma haemohominis SWG34-3 identified from a patient with pyrexia, anemia and liver dysfunction.</title>
        <authorList>
            <person name="Sekizuka T."/>
            <person name="Hattori N."/>
            <person name="Katano H."/>
            <person name="Takuma T."/>
            <person name="Ito T."/>
            <person name="Arai N."/>
            <person name="Yanai R."/>
            <person name="Ishii S."/>
            <person name="Miura Y."/>
            <person name="Tokunaga T."/>
            <person name="Watanabe H."/>
            <person name="Nomura N."/>
            <person name="Eguchi J."/>
            <person name="Arai T."/>
            <person name="Hasegawa H."/>
            <person name="Nakamaki T."/>
            <person name="Wakita T."/>
            <person name="Niki Y."/>
            <person name="Kuroda M."/>
        </authorList>
    </citation>
    <scope>NUCLEOTIDE SEQUENCE [LARGE SCALE GENOMIC DNA]</scope>
    <source>
        <strain evidence="1">SWG34-3</strain>
    </source>
</reference>
<dbReference type="AlphaFoldDB" id="A0A478FV07"/>
<proteinExistence type="predicted"/>
<evidence type="ECO:0000313" key="2">
    <source>
        <dbReference type="Proteomes" id="UP000324831"/>
    </source>
</evidence>
<gene>
    <name evidence="1" type="ORF">MHSWG343_08870</name>
</gene>
<dbReference type="Proteomes" id="UP000324831">
    <property type="component" value="Unassembled WGS sequence"/>
</dbReference>
<comment type="caution">
    <text evidence="1">The sequence shown here is derived from an EMBL/GenBank/DDBJ whole genome shotgun (WGS) entry which is preliminary data.</text>
</comment>
<organism evidence="1 2">
    <name type="scientific">Candidatus Mycoplasma haematohominis</name>
    <dbReference type="NCBI Taxonomy" id="1494318"/>
    <lineage>
        <taxon>Bacteria</taxon>
        <taxon>Bacillati</taxon>
        <taxon>Mycoplasmatota</taxon>
        <taxon>Mollicutes</taxon>
        <taxon>Mycoplasmataceae</taxon>
        <taxon>Mycoplasma</taxon>
    </lineage>
</organism>
<evidence type="ECO:0000313" key="1">
    <source>
        <dbReference type="EMBL" id="GCE63880.1"/>
    </source>
</evidence>
<accession>A0A478FV07</accession>
<dbReference type="RefSeq" id="WP_369408494.1">
    <property type="nucleotide sequence ID" value="NZ_CACTIB010000019.1"/>
</dbReference>